<comment type="caution">
    <text evidence="2">The sequence shown here is derived from an EMBL/GenBank/DDBJ whole genome shotgun (WGS) entry which is preliminary data.</text>
</comment>
<evidence type="ECO:0000313" key="2">
    <source>
        <dbReference type="EMBL" id="MDQ7247563.1"/>
    </source>
</evidence>
<dbReference type="GO" id="GO:0016787">
    <property type="term" value="F:hydrolase activity"/>
    <property type="evidence" value="ECO:0007669"/>
    <property type="project" value="UniProtKB-KW"/>
</dbReference>
<dbReference type="EMBL" id="JAUYVI010000002">
    <property type="protein sequence ID" value="MDQ7247563.1"/>
    <property type="molecule type" value="Genomic_DNA"/>
</dbReference>
<organism evidence="2 3">
    <name type="scientific">Dongia sedimenti</name>
    <dbReference type="NCBI Taxonomy" id="3064282"/>
    <lineage>
        <taxon>Bacteria</taxon>
        <taxon>Pseudomonadati</taxon>
        <taxon>Pseudomonadota</taxon>
        <taxon>Alphaproteobacteria</taxon>
        <taxon>Rhodospirillales</taxon>
        <taxon>Dongiaceae</taxon>
        <taxon>Dongia</taxon>
    </lineage>
</organism>
<sequence>MTRKFLVIIPELAGPPALIGEALMEQGHSYDAIYPMDRFASHAPLSYPGLPSEPGDYAGLVMMGGPMSANDTAEHGFLEESMSLIRSFGLAQRPVLGVCLGAQVIARAYGGEVFRLGGLEAGYVGMRTTEEAARDPVFAGLAGNFAAFHTHYEGVRNIPEATVLATGGKSAVQAYRIGATTYGLQFHPEVTIDIARDWVRKFGAVFCQDEPRLITHLDRDFAAHFQASAQWCRRFVRSWSNLPG</sequence>
<evidence type="ECO:0000313" key="3">
    <source>
        <dbReference type="Proteomes" id="UP001230156"/>
    </source>
</evidence>
<dbReference type="PROSITE" id="PS51273">
    <property type="entry name" value="GATASE_TYPE_1"/>
    <property type="match status" value="1"/>
</dbReference>
<dbReference type="Gene3D" id="3.40.50.880">
    <property type="match status" value="1"/>
</dbReference>
<dbReference type="CDD" id="cd01741">
    <property type="entry name" value="GATase1_1"/>
    <property type="match status" value="1"/>
</dbReference>
<dbReference type="InterPro" id="IPR017926">
    <property type="entry name" value="GATASE"/>
</dbReference>
<protein>
    <submittedName>
        <fullName evidence="2">Type 1 glutamine amidotransferase</fullName>
        <ecNumber evidence="2">3.4.-.-</ecNumber>
    </submittedName>
</protein>
<reference evidence="3" key="1">
    <citation type="submission" date="2023-08" db="EMBL/GenBank/DDBJ databases">
        <title>Rhodospirillaceae gen. nov., a novel taxon isolated from the Yangtze River Yuezi River estuary sludge.</title>
        <authorList>
            <person name="Ruan L."/>
        </authorList>
    </citation>
    <scope>NUCLEOTIDE SEQUENCE [LARGE SCALE GENOMIC DNA]</scope>
    <source>
        <strain evidence="3">R-7</strain>
    </source>
</reference>
<keyword evidence="3" id="KW-1185">Reference proteome</keyword>
<dbReference type="Pfam" id="PF00117">
    <property type="entry name" value="GATase"/>
    <property type="match status" value="1"/>
</dbReference>
<evidence type="ECO:0000259" key="1">
    <source>
        <dbReference type="Pfam" id="PF00117"/>
    </source>
</evidence>
<proteinExistence type="predicted"/>
<accession>A0ABU0YIN1</accession>
<dbReference type="InterPro" id="IPR029062">
    <property type="entry name" value="Class_I_gatase-like"/>
</dbReference>
<feature type="domain" description="Glutamine amidotransferase" evidence="1">
    <location>
        <begin position="55"/>
        <end position="192"/>
    </location>
</feature>
<dbReference type="PANTHER" id="PTHR42695">
    <property type="entry name" value="GLUTAMINE AMIDOTRANSFERASE YLR126C-RELATED"/>
    <property type="match status" value="1"/>
</dbReference>
<dbReference type="EC" id="3.4.-.-" evidence="2"/>
<dbReference type="RefSeq" id="WP_379954967.1">
    <property type="nucleotide sequence ID" value="NZ_JAUYVI010000002.1"/>
</dbReference>
<dbReference type="PANTHER" id="PTHR42695:SF5">
    <property type="entry name" value="GLUTAMINE AMIDOTRANSFERASE YLR126C-RELATED"/>
    <property type="match status" value="1"/>
</dbReference>
<dbReference type="InterPro" id="IPR044992">
    <property type="entry name" value="ChyE-like"/>
</dbReference>
<keyword evidence="2" id="KW-0315">Glutamine amidotransferase</keyword>
<dbReference type="PRINTS" id="PR00096">
    <property type="entry name" value="GATASE"/>
</dbReference>
<gene>
    <name evidence="2" type="ORF">Q8A70_07785</name>
</gene>
<name>A0ABU0YIN1_9PROT</name>
<keyword evidence="2" id="KW-0378">Hydrolase</keyword>
<dbReference type="SUPFAM" id="SSF52317">
    <property type="entry name" value="Class I glutamine amidotransferase-like"/>
    <property type="match status" value="1"/>
</dbReference>
<dbReference type="Proteomes" id="UP001230156">
    <property type="component" value="Unassembled WGS sequence"/>
</dbReference>